<comment type="caution">
    <text evidence="2">The sequence shown here is derived from an EMBL/GenBank/DDBJ whole genome shotgun (WGS) entry which is preliminary data.</text>
</comment>
<evidence type="ECO:0000313" key="3">
    <source>
        <dbReference type="Proteomes" id="UP000664940"/>
    </source>
</evidence>
<organism evidence="2 3">
    <name type="scientific">Phyllostomus discolor</name>
    <name type="common">pale spear-nosed bat</name>
    <dbReference type="NCBI Taxonomy" id="89673"/>
    <lineage>
        <taxon>Eukaryota</taxon>
        <taxon>Metazoa</taxon>
        <taxon>Chordata</taxon>
        <taxon>Craniata</taxon>
        <taxon>Vertebrata</taxon>
        <taxon>Euteleostomi</taxon>
        <taxon>Mammalia</taxon>
        <taxon>Eutheria</taxon>
        <taxon>Laurasiatheria</taxon>
        <taxon>Chiroptera</taxon>
        <taxon>Yangochiroptera</taxon>
        <taxon>Phyllostomidae</taxon>
        <taxon>Phyllostominae</taxon>
        <taxon>Phyllostomus</taxon>
    </lineage>
</organism>
<feature type="compositionally biased region" description="Polar residues" evidence="1">
    <location>
        <begin position="156"/>
        <end position="171"/>
    </location>
</feature>
<name>A0A833YM47_9CHIR</name>
<sequence length="205" mass="22599">MQADAEEMSSKPLSQCTLISSARPPWIQPRFLRSCAEHFRAQSSVSFVCLHQGHSGHNFQFAGSKSVSLHTSSSRKFPRLPAALQHSCVVSSAPGPGWTGWTGLYLGEMRRAGLPREGQQAVKGFLSGTRGLQDHVNTPSAQEGKNRRSPPTTPTQSPAGRLSSQSESLCSWNDLLRKNRETLQRMSPLNVPKKEKFEEKTSKEV</sequence>
<reference evidence="2 3" key="1">
    <citation type="journal article" date="2020" name="Nature">
        <title>Six reference-quality genomes reveal evolution of bat adaptations.</title>
        <authorList>
            <person name="Jebb D."/>
            <person name="Huang Z."/>
            <person name="Pippel M."/>
            <person name="Hughes G.M."/>
            <person name="Lavrichenko K."/>
            <person name="Devanna P."/>
            <person name="Winkler S."/>
            <person name="Jermiin L.S."/>
            <person name="Skirmuntt E.C."/>
            <person name="Katzourakis A."/>
            <person name="Burkitt-Gray L."/>
            <person name="Ray D.A."/>
            <person name="Sullivan K.A.M."/>
            <person name="Roscito J.G."/>
            <person name="Kirilenko B.M."/>
            <person name="Davalos L.M."/>
            <person name="Corthals A.P."/>
            <person name="Power M.L."/>
            <person name="Jones G."/>
            <person name="Ransome R.D."/>
            <person name="Dechmann D.K.N."/>
            <person name="Locatelli A.G."/>
            <person name="Puechmaille S.J."/>
            <person name="Fedrigo O."/>
            <person name="Jarvis E.D."/>
            <person name="Hiller M."/>
            <person name="Vernes S.C."/>
            <person name="Myers E.W."/>
            <person name="Teeling E.C."/>
        </authorList>
    </citation>
    <scope>NUCLEOTIDE SEQUENCE [LARGE SCALE GENOMIC DNA]</scope>
    <source>
        <strain evidence="2">Bat1K_MPI-CBG_1</strain>
    </source>
</reference>
<feature type="compositionally biased region" description="Basic and acidic residues" evidence="1">
    <location>
        <begin position="192"/>
        <end position="205"/>
    </location>
</feature>
<gene>
    <name evidence="2" type="ORF">HJG60_009128</name>
</gene>
<dbReference type="Proteomes" id="UP000664940">
    <property type="component" value="Unassembled WGS sequence"/>
</dbReference>
<evidence type="ECO:0000256" key="1">
    <source>
        <dbReference type="SAM" id="MobiDB-lite"/>
    </source>
</evidence>
<protein>
    <submittedName>
        <fullName evidence="2">Uncharacterized protein</fullName>
    </submittedName>
</protein>
<dbReference type="AlphaFoldDB" id="A0A833YM47"/>
<dbReference type="EMBL" id="JABVXQ010000014">
    <property type="protein sequence ID" value="KAF6078255.1"/>
    <property type="molecule type" value="Genomic_DNA"/>
</dbReference>
<feature type="region of interest" description="Disordered" evidence="1">
    <location>
        <begin position="127"/>
        <end position="205"/>
    </location>
</feature>
<evidence type="ECO:0000313" key="2">
    <source>
        <dbReference type="EMBL" id="KAF6078255.1"/>
    </source>
</evidence>
<proteinExistence type="predicted"/>
<accession>A0A833YM47</accession>